<gene>
    <name evidence="1" type="ORF">SCLCIDRAFT_722522</name>
</gene>
<dbReference type="STRING" id="1036808.A0A0C3EPH0"/>
<protein>
    <submittedName>
        <fullName evidence="1">Uncharacterized protein</fullName>
    </submittedName>
</protein>
<evidence type="ECO:0000313" key="1">
    <source>
        <dbReference type="EMBL" id="KIM69726.1"/>
    </source>
</evidence>
<name>A0A0C3EPH0_9AGAM</name>
<dbReference type="AlphaFoldDB" id="A0A0C3EPH0"/>
<dbReference type="Proteomes" id="UP000053989">
    <property type="component" value="Unassembled WGS sequence"/>
</dbReference>
<sequence>MTLKRKLDLDTELSNDCIQVAKQLKLVPFPGYEADTDVAMSDSPSSDLDLFFPENHHSRLVSTASTASSSSLSSSLFDAVDYNSPLYPRLSAQEPTLDPCPTDSPKVIGLLQPTSSFAHHGSDCSQIPKLRVACSASPDGSRTMWSFCEQCGAISMVDTD</sequence>
<reference evidence="2" key="2">
    <citation type="submission" date="2015-01" db="EMBL/GenBank/DDBJ databases">
        <title>Evolutionary Origins and Diversification of the Mycorrhizal Mutualists.</title>
        <authorList>
            <consortium name="DOE Joint Genome Institute"/>
            <consortium name="Mycorrhizal Genomics Consortium"/>
            <person name="Kohler A."/>
            <person name="Kuo A."/>
            <person name="Nagy L.G."/>
            <person name="Floudas D."/>
            <person name="Copeland A."/>
            <person name="Barry K.W."/>
            <person name="Cichocki N."/>
            <person name="Veneault-Fourrey C."/>
            <person name="LaButti K."/>
            <person name="Lindquist E.A."/>
            <person name="Lipzen A."/>
            <person name="Lundell T."/>
            <person name="Morin E."/>
            <person name="Murat C."/>
            <person name="Riley R."/>
            <person name="Ohm R."/>
            <person name="Sun H."/>
            <person name="Tunlid A."/>
            <person name="Henrissat B."/>
            <person name="Grigoriev I.V."/>
            <person name="Hibbett D.S."/>
            <person name="Martin F."/>
        </authorList>
    </citation>
    <scope>NUCLEOTIDE SEQUENCE [LARGE SCALE GENOMIC DNA]</scope>
    <source>
        <strain evidence="2">Foug A</strain>
    </source>
</reference>
<accession>A0A0C3EPH0</accession>
<dbReference type="HOGENOM" id="CLU_131088_0_0_1"/>
<organism evidence="1 2">
    <name type="scientific">Scleroderma citrinum Foug A</name>
    <dbReference type="NCBI Taxonomy" id="1036808"/>
    <lineage>
        <taxon>Eukaryota</taxon>
        <taxon>Fungi</taxon>
        <taxon>Dikarya</taxon>
        <taxon>Basidiomycota</taxon>
        <taxon>Agaricomycotina</taxon>
        <taxon>Agaricomycetes</taxon>
        <taxon>Agaricomycetidae</taxon>
        <taxon>Boletales</taxon>
        <taxon>Sclerodermatineae</taxon>
        <taxon>Sclerodermataceae</taxon>
        <taxon>Scleroderma</taxon>
    </lineage>
</organism>
<proteinExistence type="predicted"/>
<evidence type="ECO:0000313" key="2">
    <source>
        <dbReference type="Proteomes" id="UP000053989"/>
    </source>
</evidence>
<keyword evidence="2" id="KW-1185">Reference proteome</keyword>
<dbReference type="EMBL" id="KN822006">
    <property type="protein sequence ID" value="KIM69726.1"/>
    <property type="molecule type" value="Genomic_DNA"/>
</dbReference>
<dbReference type="OrthoDB" id="2574468at2759"/>
<reference evidence="1 2" key="1">
    <citation type="submission" date="2014-04" db="EMBL/GenBank/DDBJ databases">
        <authorList>
            <consortium name="DOE Joint Genome Institute"/>
            <person name="Kuo A."/>
            <person name="Kohler A."/>
            <person name="Nagy L.G."/>
            <person name="Floudas D."/>
            <person name="Copeland A."/>
            <person name="Barry K.W."/>
            <person name="Cichocki N."/>
            <person name="Veneault-Fourrey C."/>
            <person name="LaButti K."/>
            <person name="Lindquist E.A."/>
            <person name="Lipzen A."/>
            <person name="Lundell T."/>
            <person name="Morin E."/>
            <person name="Murat C."/>
            <person name="Sun H."/>
            <person name="Tunlid A."/>
            <person name="Henrissat B."/>
            <person name="Grigoriev I.V."/>
            <person name="Hibbett D.S."/>
            <person name="Martin F."/>
            <person name="Nordberg H.P."/>
            <person name="Cantor M.N."/>
            <person name="Hua S.X."/>
        </authorList>
    </citation>
    <scope>NUCLEOTIDE SEQUENCE [LARGE SCALE GENOMIC DNA]</scope>
    <source>
        <strain evidence="1 2">Foug A</strain>
    </source>
</reference>
<dbReference type="InParanoid" id="A0A0C3EPH0"/>